<dbReference type="AlphaFoldDB" id="A0A3M6V6A6"/>
<evidence type="ECO:0000313" key="9">
    <source>
        <dbReference type="Proteomes" id="UP000275408"/>
    </source>
</evidence>
<feature type="transmembrane region" description="Helical" evidence="6">
    <location>
        <begin position="42"/>
        <end position="61"/>
    </location>
</feature>
<evidence type="ECO:0000259" key="7">
    <source>
        <dbReference type="PROSITE" id="PS50262"/>
    </source>
</evidence>
<proteinExistence type="predicted"/>
<organism evidence="8 9">
    <name type="scientific">Pocillopora damicornis</name>
    <name type="common">Cauliflower coral</name>
    <name type="synonym">Millepora damicornis</name>
    <dbReference type="NCBI Taxonomy" id="46731"/>
    <lineage>
        <taxon>Eukaryota</taxon>
        <taxon>Metazoa</taxon>
        <taxon>Cnidaria</taxon>
        <taxon>Anthozoa</taxon>
        <taxon>Hexacorallia</taxon>
        <taxon>Scleractinia</taxon>
        <taxon>Astrocoeniina</taxon>
        <taxon>Pocilloporidae</taxon>
        <taxon>Pocillopora</taxon>
    </lineage>
</organism>
<dbReference type="Proteomes" id="UP000275408">
    <property type="component" value="Unassembled WGS sequence"/>
</dbReference>
<keyword evidence="4 6" id="KW-1133">Transmembrane helix</keyword>
<sequence length="202" mass="23587">MSPTIVSFLRLWIVIVEIRVYSYFLKNVFLRYRQVVTLKRTYIVVAITWIKSTFVAVLYPVDFRITISYGCIVIPLCVIVSFVSYTRIFWALRHRSNEVQDLVQHRNSQTNPLNIVRYRKAVNGSLSVQLVLLVCYSPFAVVEISVVTNKAPFSSYLLAWVTTGTLVFFNLSLNPILYCWKINEVRQAVKQIIRQAFYCPWE</sequence>
<dbReference type="EMBL" id="RCHS01000013">
    <property type="protein sequence ID" value="RMX61411.1"/>
    <property type="molecule type" value="Genomic_DNA"/>
</dbReference>
<keyword evidence="3 6" id="KW-0812">Transmembrane</keyword>
<feature type="transmembrane region" description="Helical" evidence="6">
    <location>
        <begin position="67"/>
        <end position="85"/>
    </location>
</feature>
<dbReference type="CDD" id="cd00637">
    <property type="entry name" value="7tm_classA_rhodopsin-like"/>
    <property type="match status" value="1"/>
</dbReference>
<feature type="domain" description="G-protein coupled receptors family 1 profile" evidence="7">
    <location>
        <begin position="1"/>
        <end position="178"/>
    </location>
</feature>
<dbReference type="GO" id="GO:0005886">
    <property type="term" value="C:plasma membrane"/>
    <property type="evidence" value="ECO:0007669"/>
    <property type="project" value="UniProtKB-SubCell"/>
</dbReference>
<gene>
    <name evidence="8" type="ORF">pdam_00017417</name>
</gene>
<dbReference type="InterPro" id="IPR017452">
    <property type="entry name" value="GPCR_Rhodpsn_7TM"/>
</dbReference>
<evidence type="ECO:0000256" key="1">
    <source>
        <dbReference type="ARBA" id="ARBA00004651"/>
    </source>
</evidence>
<reference evidence="8 9" key="1">
    <citation type="journal article" date="2018" name="Sci. Rep.">
        <title>Comparative analysis of the Pocillopora damicornis genome highlights role of immune system in coral evolution.</title>
        <authorList>
            <person name="Cunning R."/>
            <person name="Bay R.A."/>
            <person name="Gillette P."/>
            <person name="Baker A.C."/>
            <person name="Traylor-Knowles N."/>
        </authorList>
    </citation>
    <scope>NUCLEOTIDE SEQUENCE [LARGE SCALE GENOMIC DNA]</scope>
    <source>
        <strain evidence="8">RSMAS</strain>
        <tissue evidence="8">Whole animal</tissue>
    </source>
</reference>
<feature type="transmembrane region" description="Helical" evidence="6">
    <location>
        <begin position="153"/>
        <end position="173"/>
    </location>
</feature>
<evidence type="ECO:0000313" key="8">
    <source>
        <dbReference type="EMBL" id="RMX61411.1"/>
    </source>
</evidence>
<keyword evidence="2" id="KW-1003">Cell membrane</keyword>
<evidence type="ECO:0000256" key="2">
    <source>
        <dbReference type="ARBA" id="ARBA00022475"/>
    </source>
</evidence>
<dbReference type="SUPFAM" id="SSF81321">
    <property type="entry name" value="Family A G protein-coupled receptor-like"/>
    <property type="match status" value="1"/>
</dbReference>
<evidence type="ECO:0000256" key="3">
    <source>
        <dbReference type="ARBA" id="ARBA00022692"/>
    </source>
</evidence>
<protein>
    <recommendedName>
        <fullName evidence="7">G-protein coupled receptors family 1 profile domain-containing protein</fullName>
    </recommendedName>
</protein>
<dbReference type="Gene3D" id="1.20.1070.10">
    <property type="entry name" value="Rhodopsin 7-helix transmembrane proteins"/>
    <property type="match status" value="1"/>
</dbReference>
<evidence type="ECO:0000256" key="6">
    <source>
        <dbReference type="SAM" id="Phobius"/>
    </source>
</evidence>
<evidence type="ECO:0000256" key="4">
    <source>
        <dbReference type="ARBA" id="ARBA00022989"/>
    </source>
</evidence>
<feature type="transmembrane region" description="Helical" evidence="6">
    <location>
        <begin position="126"/>
        <end position="147"/>
    </location>
</feature>
<comment type="subcellular location">
    <subcellularLocation>
        <location evidence="1">Cell membrane</location>
        <topology evidence="1">Multi-pass membrane protein</topology>
    </subcellularLocation>
</comment>
<dbReference type="PANTHER" id="PTHR22750">
    <property type="entry name" value="G-PROTEIN COUPLED RECEPTOR"/>
    <property type="match status" value="1"/>
</dbReference>
<evidence type="ECO:0000256" key="5">
    <source>
        <dbReference type="ARBA" id="ARBA00023136"/>
    </source>
</evidence>
<dbReference type="OrthoDB" id="5954506at2759"/>
<keyword evidence="9" id="KW-1185">Reference proteome</keyword>
<name>A0A3M6V6A6_POCDA</name>
<keyword evidence="5 6" id="KW-0472">Membrane</keyword>
<dbReference type="PROSITE" id="PS50262">
    <property type="entry name" value="G_PROTEIN_RECEP_F1_2"/>
    <property type="match status" value="1"/>
</dbReference>
<accession>A0A3M6V6A6</accession>
<comment type="caution">
    <text evidence="8">The sequence shown here is derived from an EMBL/GenBank/DDBJ whole genome shotgun (WGS) entry which is preliminary data.</text>
</comment>